<reference evidence="1" key="1">
    <citation type="submission" date="2020-08" db="EMBL/GenBank/DDBJ databases">
        <title>Multicomponent nature underlies the extraordinary mechanical properties of spider dragline silk.</title>
        <authorList>
            <person name="Kono N."/>
            <person name="Nakamura H."/>
            <person name="Mori M."/>
            <person name="Yoshida Y."/>
            <person name="Ohtoshi R."/>
            <person name="Malay A.D."/>
            <person name="Moran D.A.P."/>
            <person name="Tomita M."/>
            <person name="Numata K."/>
            <person name="Arakawa K."/>
        </authorList>
    </citation>
    <scope>NUCLEOTIDE SEQUENCE</scope>
</reference>
<comment type="caution">
    <text evidence="1">The sequence shown here is derived from an EMBL/GenBank/DDBJ whole genome shotgun (WGS) entry which is preliminary data.</text>
</comment>
<sequence length="51" mass="5890">HLHQTYPRLPSLEVIASDTCDIRGRYREAQKTFATSHFRCGRTLESPQTLT</sequence>
<accession>A0A8X6TEP1</accession>
<evidence type="ECO:0000313" key="2">
    <source>
        <dbReference type="Proteomes" id="UP000887013"/>
    </source>
</evidence>
<dbReference type="EMBL" id="BMAW01055501">
    <property type="protein sequence ID" value="GFT01149.1"/>
    <property type="molecule type" value="Genomic_DNA"/>
</dbReference>
<evidence type="ECO:0000313" key="1">
    <source>
        <dbReference type="EMBL" id="GFT01149.1"/>
    </source>
</evidence>
<dbReference type="AlphaFoldDB" id="A0A8X6TEP1"/>
<proteinExistence type="predicted"/>
<dbReference type="Proteomes" id="UP000887013">
    <property type="component" value="Unassembled WGS sequence"/>
</dbReference>
<protein>
    <submittedName>
        <fullName evidence="1">Uncharacterized protein</fullName>
    </submittedName>
</protein>
<feature type="non-terminal residue" evidence="1">
    <location>
        <position position="1"/>
    </location>
</feature>
<keyword evidence="2" id="KW-1185">Reference proteome</keyword>
<gene>
    <name evidence="1" type="ORF">NPIL_289031</name>
</gene>
<name>A0A8X6TEP1_NEPPI</name>
<organism evidence="1 2">
    <name type="scientific">Nephila pilipes</name>
    <name type="common">Giant wood spider</name>
    <name type="synonym">Nephila maculata</name>
    <dbReference type="NCBI Taxonomy" id="299642"/>
    <lineage>
        <taxon>Eukaryota</taxon>
        <taxon>Metazoa</taxon>
        <taxon>Ecdysozoa</taxon>
        <taxon>Arthropoda</taxon>
        <taxon>Chelicerata</taxon>
        <taxon>Arachnida</taxon>
        <taxon>Araneae</taxon>
        <taxon>Araneomorphae</taxon>
        <taxon>Entelegynae</taxon>
        <taxon>Araneoidea</taxon>
        <taxon>Nephilidae</taxon>
        <taxon>Nephila</taxon>
    </lineage>
</organism>